<sequence>MVTEGRRVTVDEIASYFNFSHDSAYQIIYDEIKFRKACVLGLPRMLTAGINILGLETMKHPLYRPDLTPLDFHLLKMVKEAFRGHFFSSVCVLTPHVPKDRKEELKKDFIEELVRQNGRHSNGLPLFTSNVLELEVFTKFLKDNLKTLFLTQEVLSF</sequence>
<evidence type="ECO:0000313" key="2">
    <source>
        <dbReference type="Proteomes" id="UP000886998"/>
    </source>
</evidence>
<accession>A0A8X6XX47</accession>
<organism evidence="1 2">
    <name type="scientific">Trichonephila inaurata madagascariensis</name>
    <dbReference type="NCBI Taxonomy" id="2747483"/>
    <lineage>
        <taxon>Eukaryota</taxon>
        <taxon>Metazoa</taxon>
        <taxon>Ecdysozoa</taxon>
        <taxon>Arthropoda</taxon>
        <taxon>Chelicerata</taxon>
        <taxon>Arachnida</taxon>
        <taxon>Araneae</taxon>
        <taxon>Araneomorphae</taxon>
        <taxon>Entelegynae</taxon>
        <taxon>Araneoidea</taxon>
        <taxon>Nephilidae</taxon>
        <taxon>Trichonephila</taxon>
        <taxon>Trichonephila inaurata</taxon>
    </lineage>
</organism>
<dbReference type="InterPro" id="IPR036397">
    <property type="entry name" value="RNaseH_sf"/>
</dbReference>
<dbReference type="AlphaFoldDB" id="A0A8X6XX47"/>
<dbReference type="EMBL" id="BMAV01013909">
    <property type="protein sequence ID" value="GFY61916.1"/>
    <property type="molecule type" value="Genomic_DNA"/>
</dbReference>
<dbReference type="GO" id="GO:0003676">
    <property type="term" value="F:nucleic acid binding"/>
    <property type="evidence" value="ECO:0007669"/>
    <property type="project" value="InterPro"/>
</dbReference>
<keyword evidence="2" id="KW-1185">Reference proteome</keyword>
<evidence type="ECO:0000313" key="1">
    <source>
        <dbReference type="EMBL" id="GFY61916.1"/>
    </source>
</evidence>
<comment type="caution">
    <text evidence="1">The sequence shown here is derived from an EMBL/GenBank/DDBJ whole genome shotgun (WGS) entry which is preliminary data.</text>
</comment>
<dbReference type="OrthoDB" id="6471471at2759"/>
<gene>
    <name evidence="1" type="ORF">TNIN_306291</name>
</gene>
<name>A0A8X6XX47_9ARAC</name>
<reference evidence="1" key="1">
    <citation type="submission" date="2020-08" db="EMBL/GenBank/DDBJ databases">
        <title>Multicomponent nature underlies the extraordinary mechanical properties of spider dragline silk.</title>
        <authorList>
            <person name="Kono N."/>
            <person name="Nakamura H."/>
            <person name="Mori M."/>
            <person name="Yoshida Y."/>
            <person name="Ohtoshi R."/>
            <person name="Malay A.D."/>
            <person name="Moran D.A.P."/>
            <person name="Tomita M."/>
            <person name="Numata K."/>
            <person name="Arakawa K."/>
        </authorList>
    </citation>
    <scope>NUCLEOTIDE SEQUENCE</scope>
</reference>
<protein>
    <submittedName>
        <fullName evidence="1">Uncharacterized protein</fullName>
    </submittedName>
</protein>
<dbReference type="Proteomes" id="UP000886998">
    <property type="component" value="Unassembled WGS sequence"/>
</dbReference>
<proteinExistence type="predicted"/>
<dbReference type="Gene3D" id="3.30.420.10">
    <property type="entry name" value="Ribonuclease H-like superfamily/Ribonuclease H"/>
    <property type="match status" value="1"/>
</dbReference>